<keyword evidence="1" id="KW-0472">Membrane</keyword>
<keyword evidence="1" id="KW-0812">Transmembrane</keyword>
<dbReference type="PANTHER" id="PTHR12242:SF1">
    <property type="entry name" value="MYND-TYPE DOMAIN-CONTAINING PROTEIN"/>
    <property type="match status" value="1"/>
</dbReference>
<dbReference type="PANTHER" id="PTHR12242">
    <property type="entry name" value="OS02G0130600 PROTEIN-RELATED"/>
    <property type="match status" value="1"/>
</dbReference>
<feature type="transmembrane region" description="Helical" evidence="1">
    <location>
        <begin position="143"/>
        <end position="164"/>
    </location>
</feature>
<organism evidence="2 3">
    <name type="scientific">Dispira parvispora</name>
    <dbReference type="NCBI Taxonomy" id="1520584"/>
    <lineage>
        <taxon>Eukaryota</taxon>
        <taxon>Fungi</taxon>
        <taxon>Fungi incertae sedis</taxon>
        <taxon>Zoopagomycota</taxon>
        <taxon>Kickxellomycotina</taxon>
        <taxon>Dimargaritomycetes</taxon>
        <taxon>Dimargaritales</taxon>
        <taxon>Dimargaritaceae</taxon>
        <taxon>Dispira</taxon>
    </lineage>
</organism>
<feature type="transmembrane region" description="Helical" evidence="1">
    <location>
        <begin position="212"/>
        <end position="233"/>
    </location>
</feature>
<evidence type="ECO:0000313" key="2">
    <source>
        <dbReference type="EMBL" id="KAJ1969378.1"/>
    </source>
</evidence>
<dbReference type="Proteomes" id="UP001150925">
    <property type="component" value="Unassembled WGS sequence"/>
</dbReference>
<dbReference type="GO" id="GO:0016020">
    <property type="term" value="C:membrane"/>
    <property type="evidence" value="ECO:0007669"/>
    <property type="project" value="TreeGrafter"/>
</dbReference>
<keyword evidence="1" id="KW-1133">Transmembrane helix</keyword>
<feature type="transmembrane region" description="Helical" evidence="1">
    <location>
        <begin position="176"/>
        <end position="200"/>
    </location>
</feature>
<dbReference type="InterPro" id="IPR049352">
    <property type="entry name" value="Rost"/>
</dbReference>
<dbReference type="OrthoDB" id="419711at2759"/>
<evidence type="ECO:0000313" key="3">
    <source>
        <dbReference type="Proteomes" id="UP001150925"/>
    </source>
</evidence>
<protein>
    <recommendedName>
        <fullName evidence="4">Protein rolling stone-like</fullName>
    </recommendedName>
</protein>
<evidence type="ECO:0000256" key="1">
    <source>
        <dbReference type="SAM" id="Phobius"/>
    </source>
</evidence>
<dbReference type="Pfam" id="PF21534">
    <property type="entry name" value="Rost"/>
    <property type="match status" value="1"/>
</dbReference>
<proteinExistence type="predicted"/>
<dbReference type="AlphaFoldDB" id="A0A9W8AZP7"/>
<reference evidence="2" key="1">
    <citation type="submission" date="2022-07" db="EMBL/GenBank/DDBJ databases">
        <title>Phylogenomic reconstructions and comparative analyses of Kickxellomycotina fungi.</title>
        <authorList>
            <person name="Reynolds N.K."/>
            <person name="Stajich J.E."/>
            <person name="Barry K."/>
            <person name="Grigoriev I.V."/>
            <person name="Crous P."/>
            <person name="Smith M.E."/>
        </authorList>
    </citation>
    <scope>NUCLEOTIDE SEQUENCE</scope>
    <source>
        <strain evidence="2">RSA 1196</strain>
    </source>
</reference>
<feature type="transmembrane region" description="Helical" evidence="1">
    <location>
        <begin position="59"/>
        <end position="87"/>
    </location>
</feature>
<gene>
    <name evidence="2" type="ORF">IWQ62_000666</name>
</gene>
<name>A0A9W8AZP7_9FUNG</name>
<comment type="caution">
    <text evidence="2">The sequence shown here is derived from an EMBL/GenBank/DDBJ whole genome shotgun (WGS) entry which is preliminary data.</text>
</comment>
<accession>A0A9W8AZP7</accession>
<keyword evidence="3" id="KW-1185">Reference proteome</keyword>
<sequence>MATFEDKFHRFFRMETYDAELFVTSNLVQPRTLFFVRCFLMLYCVATTIVLFYTNTYRFFYYMTCWSFLGLTIYLIIATIVSGRYCFGPANMDRRPNLLEGAPRIVQLIYWWLYETITTFHILVPLVYWTLLSSELNTHSSLHLYTSIGPHAIDFAVMATEVLLNRQKVMPTHCVVLLVILAFYLGLAYLVWGATGFFVYSFLDFEKKKGFVALYVLGVAVVFMILYFLQVFIHRGRDYLFRKRRQHVACGEKGNAHLYPLEPGFKH</sequence>
<feature type="transmembrane region" description="Helical" evidence="1">
    <location>
        <begin position="108"/>
        <end position="131"/>
    </location>
</feature>
<dbReference type="EMBL" id="JANBPY010000065">
    <property type="protein sequence ID" value="KAJ1969378.1"/>
    <property type="molecule type" value="Genomic_DNA"/>
</dbReference>
<feature type="transmembrane region" description="Helical" evidence="1">
    <location>
        <begin position="34"/>
        <end position="53"/>
    </location>
</feature>
<evidence type="ECO:0008006" key="4">
    <source>
        <dbReference type="Google" id="ProtNLM"/>
    </source>
</evidence>